<dbReference type="InterPro" id="IPR012340">
    <property type="entry name" value="NA-bd_OB-fold"/>
</dbReference>
<feature type="region of interest" description="Disordered" evidence="1">
    <location>
        <begin position="1"/>
        <end position="26"/>
    </location>
</feature>
<organism evidence="2 3">
    <name type="scientific">Engystomops pustulosus</name>
    <name type="common">Tungara frog</name>
    <name type="synonym">Physalaemus pustulosus</name>
    <dbReference type="NCBI Taxonomy" id="76066"/>
    <lineage>
        <taxon>Eukaryota</taxon>
        <taxon>Metazoa</taxon>
        <taxon>Chordata</taxon>
        <taxon>Craniata</taxon>
        <taxon>Vertebrata</taxon>
        <taxon>Euteleostomi</taxon>
        <taxon>Amphibia</taxon>
        <taxon>Batrachia</taxon>
        <taxon>Anura</taxon>
        <taxon>Neobatrachia</taxon>
        <taxon>Hyloidea</taxon>
        <taxon>Leptodactylidae</taxon>
        <taxon>Leiuperinae</taxon>
        <taxon>Engystomops</taxon>
    </lineage>
</organism>
<accession>A0AAV6ZW43</accession>
<sequence length="570" mass="64847">MYEPLSEFDAGSPAPSSSPPAGQASGSWLQQTREELALRPRLVVREPVPVTVLAVQRYLGESSGYCYDVTLWDGAEQDTWLLAPELCPLVHGNLLRCGRSVTIRRCSYRYLEKRLAAGLVCVDELEPGQEQGSPGELPLRAPAGPLSGDRKHYLPLWNNEDPYGDIWRRGGPGQEPSVDVTKVCSLLKLEMTGLSKITLPPLIVRVMHKSRLRYFGKAEKKTDYPYQAYFEVADHSGMMSLVLWNSLCPEWYNTLQVGNVVLLQQYAVKKSYVCRTHPTSGNAQVKRLPSLEICLNPRDPPPKIIILSESKVKPEWNLPAVKYQFVTRSEFGDLPHNTICDVIGLVIYVGRCERLRRRDDWEDFWIYRWVQMIDGTSEQPFLLEIFATSQPDIFEHIIPMSYLVCTQMRVIREHPGDISYKAYLTTTNESQVFITGHHKGRPYVTNEKVKSYIKWMKNQNEVEIEKKTSVGGYQPYPPTPSTFAKYCNDRKTEEILNTIGELKTIVQHMHYREHKRVAVQGIIAACAFVRNVSQAKMKIKEKGAFKENLSGRFGAVILHSPKRAADEVNI</sequence>
<feature type="compositionally biased region" description="Low complexity" evidence="1">
    <location>
        <begin position="10"/>
        <end position="26"/>
    </location>
</feature>
<evidence type="ECO:0008006" key="4">
    <source>
        <dbReference type="Google" id="ProtNLM"/>
    </source>
</evidence>
<dbReference type="PANTHER" id="PTHR14944:SF2">
    <property type="entry name" value="RPA-RELATED PROTEIN RADX"/>
    <property type="match status" value="1"/>
</dbReference>
<dbReference type="PANTHER" id="PTHR14944">
    <property type="entry name" value="RPA-RELATED PROTEIN RADX"/>
    <property type="match status" value="1"/>
</dbReference>
<reference evidence="2" key="1">
    <citation type="thesis" date="2020" institute="ProQuest LLC" country="789 East Eisenhower Parkway, Ann Arbor, MI, USA">
        <title>Comparative Genomics and Chromosome Evolution.</title>
        <authorList>
            <person name="Mudd A.B."/>
        </authorList>
    </citation>
    <scope>NUCLEOTIDE SEQUENCE</scope>
    <source>
        <strain evidence="2">237g6f4</strain>
        <tissue evidence="2">Blood</tissue>
    </source>
</reference>
<proteinExistence type="predicted"/>
<keyword evidence="3" id="KW-1185">Reference proteome</keyword>
<dbReference type="GO" id="GO:0003697">
    <property type="term" value="F:single-stranded DNA binding"/>
    <property type="evidence" value="ECO:0007669"/>
    <property type="project" value="InterPro"/>
</dbReference>
<evidence type="ECO:0000313" key="2">
    <source>
        <dbReference type="EMBL" id="KAG8553531.1"/>
    </source>
</evidence>
<protein>
    <recommendedName>
        <fullName evidence="4">RPA-related protein RADX</fullName>
    </recommendedName>
</protein>
<comment type="caution">
    <text evidence="2">The sequence shown here is derived from an EMBL/GenBank/DDBJ whole genome shotgun (WGS) entry which is preliminary data.</text>
</comment>
<name>A0AAV6ZW43_ENGPU</name>
<gene>
    <name evidence="2" type="ORF">GDO81_003451</name>
</gene>
<evidence type="ECO:0000313" key="3">
    <source>
        <dbReference type="Proteomes" id="UP000824782"/>
    </source>
</evidence>
<dbReference type="EMBL" id="WNYA01000010">
    <property type="protein sequence ID" value="KAG8553531.1"/>
    <property type="molecule type" value="Genomic_DNA"/>
</dbReference>
<dbReference type="InterPro" id="IPR040893">
    <property type="entry name" value="RADX"/>
</dbReference>
<dbReference type="AlphaFoldDB" id="A0AAV6ZW43"/>
<dbReference type="Pfam" id="PF17659">
    <property type="entry name" value="RADX"/>
    <property type="match status" value="1"/>
</dbReference>
<evidence type="ECO:0000256" key="1">
    <source>
        <dbReference type="SAM" id="MobiDB-lite"/>
    </source>
</evidence>
<dbReference type="Gene3D" id="2.40.50.140">
    <property type="entry name" value="Nucleic acid-binding proteins"/>
    <property type="match status" value="1"/>
</dbReference>
<dbReference type="Proteomes" id="UP000824782">
    <property type="component" value="Unassembled WGS sequence"/>
</dbReference>
<dbReference type="SUPFAM" id="SSF50249">
    <property type="entry name" value="Nucleic acid-binding proteins"/>
    <property type="match status" value="1"/>
</dbReference>